<dbReference type="Gene3D" id="4.10.40.20">
    <property type="match status" value="1"/>
</dbReference>
<dbReference type="AlphaFoldDB" id="A0A8X6F2K3"/>
<gene>
    <name evidence="2" type="primary">NCL1_29973</name>
    <name evidence="2" type="ORF">TNCT_288511</name>
</gene>
<proteinExistence type="predicted"/>
<accession>A0A8X6F2K3</accession>
<dbReference type="InterPro" id="IPR009030">
    <property type="entry name" value="Growth_fac_rcpt_cys_sf"/>
</dbReference>
<keyword evidence="3" id="KW-1185">Reference proteome</keyword>
<organism evidence="2 3">
    <name type="scientific">Trichonephila clavata</name>
    <name type="common">Joro spider</name>
    <name type="synonym">Nephila clavata</name>
    <dbReference type="NCBI Taxonomy" id="2740835"/>
    <lineage>
        <taxon>Eukaryota</taxon>
        <taxon>Metazoa</taxon>
        <taxon>Ecdysozoa</taxon>
        <taxon>Arthropoda</taxon>
        <taxon>Chelicerata</taxon>
        <taxon>Arachnida</taxon>
        <taxon>Araneae</taxon>
        <taxon>Araneomorphae</taxon>
        <taxon>Entelegynae</taxon>
        <taxon>Araneoidea</taxon>
        <taxon>Nephilidae</taxon>
        <taxon>Trichonephila</taxon>
    </lineage>
</organism>
<evidence type="ECO:0000256" key="1">
    <source>
        <dbReference type="SAM" id="SignalP"/>
    </source>
</evidence>
<dbReference type="SUPFAM" id="SSF57184">
    <property type="entry name" value="Growth factor receptor domain"/>
    <property type="match status" value="1"/>
</dbReference>
<protein>
    <submittedName>
        <fullName evidence="2">Transglutaminase substrate</fullName>
    </submittedName>
</protein>
<dbReference type="Proteomes" id="UP000887116">
    <property type="component" value="Unassembled WGS sequence"/>
</dbReference>
<reference evidence="2" key="1">
    <citation type="submission" date="2020-07" db="EMBL/GenBank/DDBJ databases">
        <title>Multicomponent nature underlies the extraordinary mechanical properties of spider dragline silk.</title>
        <authorList>
            <person name="Kono N."/>
            <person name="Nakamura H."/>
            <person name="Mori M."/>
            <person name="Yoshida Y."/>
            <person name="Ohtoshi R."/>
            <person name="Malay A.D."/>
            <person name="Moran D.A.P."/>
            <person name="Tomita M."/>
            <person name="Numata K."/>
            <person name="Arakawa K."/>
        </authorList>
    </citation>
    <scope>NUCLEOTIDE SEQUENCE</scope>
</reference>
<comment type="caution">
    <text evidence="2">The sequence shown here is derived from an EMBL/GenBank/DDBJ whole genome shotgun (WGS) entry which is preliminary data.</text>
</comment>
<dbReference type="EMBL" id="BMAO01000649">
    <property type="protein sequence ID" value="GFQ68292.1"/>
    <property type="molecule type" value="Genomic_DNA"/>
</dbReference>
<sequence>MKTAVLSFVIAVIVFTIVSVESASMPNCGSCNESECPKFNCECGTHKDMCGCCDFCTVCPGRACSLMRNEVCSDGYTCAYPAGSDHYYMNQHDGLCVRA</sequence>
<evidence type="ECO:0000313" key="2">
    <source>
        <dbReference type="EMBL" id="GFQ68292.1"/>
    </source>
</evidence>
<name>A0A8X6F2K3_TRICU</name>
<keyword evidence="1" id="KW-0732">Signal</keyword>
<dbReference type="OrthoDB" id="6418370at2759"/>
<feature type="chain" id="PRO_5036500286" evidence="1">
    <location>
        <begin position="23"/>
        <end position="99"/>
    </location>
</feature>
<evidence type="ECO:0000313" key="3">
    <source>
        <dbReference type="Proteomes" id="UP000887116"/>
    </source>
</evidence>
<feature type="signal peptide" evidence="1">
    <location>
        <begin position="1"/>
        <end position="22"/>
    </location>
</feature>